<keyword evidence="4 8" id="KW-0812">Transmembrane</keyword>
<keyword evidence="11" id="KW-1185">Reference proteome</keyword>
<feature type="region of interest" description="Disordered" evidence="7">
    <location>
        <begin position="441"/>
        <end position="472"/>
    </location>
</feature>
<feature type="transmembrane region" description="Helical" evidence="8">
    <location>
        <begin position="256"/>
        <end position="278"/>
    </location>
</feature>
<evidence type="ECO:0000256" key="5">
    <source>
        <dbReference type="ARBA" id="ARBA00022989"/>
    </source>
</evidence>
<evidence type="ECO:0000313" key="11">
    <source>
        <dbReference type="Proteomes" id="UP000826234"/>
    </source>
</evidence>
<comment type="similarity">
    <text evidence="2">Belongs to the chloride channel MCLC family.</text>
</comment>
<accession>A0ABQ7SM21</accession>
<dbReference type="Pfam" id="PF05934">
    <property type="entry name" value="MCLC"/>
    <property type="match status" value="2"/>
</dbReference>
<organism evidence="10 11">
    <name type="scientific">Phrynosoma platyrhinos</name>
    <name type="common">Desert horned lizard</name>
    <dbReference type="NCBI Taxonomy" id="52577"/>
    <lineage>
        <taxon>Eukaryota</taxon>
        <taxon>Metazoa</taxon>
        <taxon>Chordata</taxon>
        <taxon>Craniata</taxon>
        <taxon>Vertebrata</taxon>
        <taxon>Euteleostomi</taxon>
        <taxon>Lepidosauria</taxon>
        <taxon>Squamata</taxon>
        <taxon>Bifurcata</taxon>
        <taxon>Unidentata</taxon>
        <taxon>Episquamata</taxon>
        <taxon>Toxicofera</taxon>
        <taxon>Iguania</taxon>
        <taxon>Phrynosomatidae</taxon>
        <taxon>Phrynosomatinae</taxon>
        <taxon>Phrynosoma</taxon>
    </lineage>
</organism>
<dbReference type="PANTHER" id="PTHR34093">
    <property type="entry name" value="CHLORIDE CHANNEL CLIC-LIKE PROTEIN 1"/>
    <property type="match status" value="1"/>
</dbReference>
<evidence type="ECO:0000313" key="10">
    <source>
        <dbReference type="EMBL" id="KAH0618354.1"/>
    </source>
</evidence>
<comment type="subcellular location">
    <subcellularLocation>
        <location evidence="1">Membrane</location>
        <topology evidence="1">Multi-pass membrane protein</topology>
    </subcellularLocation>
</comment>
<evidence type="ECO:0000256" key="8">
    <source>
        <dbReference type="SAM" id="Phobius"/>
    </source>
</evidence>
<gene>
    <name evidence="10" type="ORF">JD844_017469</name>
</gene>
<feature type="transmembrane region" description="Helical" evidence="8">
    <location>
        <begin position="184"/>
        <end position="201"/>
    </location>
</feature>
<dbReference type="PANTHER" id="PTHR34093:SF1">
    <property type="entry name" value="CHLORIDE CHANNEL CLIC-LIKE PROTEIN 1"/>
    <property type="match status" value="1"/>
</dbReference>
<evidence type="ECO:0000256" key="7">
    <source>
        <dbReference type="SAM" id="MobiDB-lite"/>
    </source>
</evidence>
<evidence type="ECO:0000256" key="6">
    <source>
        <dbReference type="ARBA" id="ARBA00023136"/>
    </source>
</evidence>
<evidence type="ECO:0000256" key="9">
    <source>
        <dbReference type="SAM" id="SignalP"/>
    </source>
</evidence>
<name>A0ABQ7SM21_PHRPL</name>
<feature type="region of interest" description="Disordered" evidence="7">
    <location>
        <begin position="292"/>
        <end position="429"/>
    </location>
</feature>
<comment type="caution">
    <text evidence="10">The sequence shown here is derived from an EMBL/GenBank/DDBJ whole genome shotgun (WGS) entry which is preliminary data.</text>
</comment>
<evidence type="ECO:0000256" key="2">
    <source>
        <dbReference type="ARBA" id="ARBA00005944"/>
    </source>
</evidence>
<sequence>MLVSLVLCAVLLIARSEAQDDEWIDPTDMLNYDAASGTMRKPYKVNNDDSESKKVSTEAVAEVNTVDVSQCQRKLDSLLLKLEDYERKDKAKLYESNSIHVFKRYLNKILNEAGRIGLPDDSSRDMHYDAEIILTKQTYNEINRFLNEEGWKSAALDDALMCIAVIVATELWTRIGWLTQLKRVMFISFLISFGWNWMYLYKIAFAQHQAEVATMGNFDKLCAEKIHWSDSIMEPLKHIGQGIGEFIRALMKEIPVLLQIPVLIIIAGAVLIFCYGAGRSVTALRQISYQDKQHPPPLPPWGGQESVLYPQPNGAKHKGGYLMGDTGSISRGPYDRGDASANRHQITKSEDDHKSNIEDLRAGDMLDDPTGEHPKLTVKTGLHAKSSSETTDKTEEKDTDQSVGEGKTNELESSCRTQEPVEGNRNETKCNIHEARMKEETLHSTRFKRKESSSCALEEDTKITESLSFTVS</sequence>
<evidence type="ECO:0000256" key="3">
    <source>
        <dbReference type="ARBA" id="ARBA00015571"/>
    </source>
</evidence>
<feature type="compositionally biased region" description="Basic and acidic residues" evidence="7">
    <location>
        <begin position="390"/>
        <end position="400"/>
    </location>
</feature>
<feature type="chain" id="PRO_5047010376" description="Chloride channel CLIC-like protein 1" evidence="9">
    <location>
        <begin position="19"/>
        <end position="472"/>
    </location>
</feature>
<protein>
    <recommendedName>
        <fullName evidence="3">Chloride channel CLIC-like protein 1</fullName>
    </recommendedName>
</protein>
<dbReference type="Proteomes" id="UP000826234">
    <property type="component" value="Unassembled WGS sequence"/>
</dbReference>
<reference evidence="10 11" key="1">
    <citation type="journal article" date="2022" name="Gigascience">
        <title>A chromosome-level genome assembly and annotation of the desert horned lizard, Phrynosoma platyrhinos, provides insight into chromosomal rearrangements among reptiles.</title>
        <authorList>
            <person name="Koochekian N."/>
            <person name="Ascanio A."/>
            <person name="Farleigh K."/>
            <person name="Card D.C."/>
            <person name="Schield D.R."/>
            <person name="Castoe T.A."/>
            <person name="Jezkova T."/>
        </authorList>
    </citation>
    <scope>NUCLEOTIDE SEQUENCE [LARGE SCALE GENOMIC DNA]</scope>
    <source>
        <strain evidence="10">NK-2021</strain>
    </source>
</reference>
<dbReference type="InterPro" id="IPR009231">
    <property type="entry name" value="Chloride_chnl_CLIC-like"/>
</dbReference>
<keyword evidence="6 8" id="KW-0472">Membrane</keyword>
<proteinExistence type="inferred from homology"/>
<keyword evidence="5 8" id="KW-1133">Transmembrane helix</keyword>
<dbReference type="EMBL" id="JAIPUX010005289">
    <property type="protein sequence ID" value="KAH0618354.1"/>
    <property type="molecule type" value="Genomic_DNA"/>
</dbReference>
<feature type="signal peptide" evidence="9">
    <location>
        <begin position="1"/>
        <end position="18"/>
    </location>
</feature>
<evidence type="ECO:0000256" key="1">
    <source>
        <dbReference type="ARBA" id="ARBA00004141"/>
    </source>
</evidence>
<keyword evidence="9" id="KW-0732">Signal</keyword>
<feature type="compositionally biased region" description="Basic and acidic residues" evidence="7">
    <location>
        <begin position="347"/>
        <end position="375"/>
    </location>
</feature>
<evidence type="ECO:0000256" key="4">
    <source>
        <dbReference type="ARBA" id="ARBA00022692"/>
    </source>
</evidence>